<comment type="subcellular location">
    <subcellularLocation>
        <location evidence="1">Membrane</location>
        <topology evidence="1">Multi-pass membrane protein</topology>
    </subcellularLocation>
</comment>
<dbReference type="SUPFAM" id="SSF52540">
    <property type="entry name" value="P-loop containing nucleoside triphosphate hydrolases"/>
    <property type="match status" value="2"/>
</dbReference>
<name>A0A151Z557_TIELA</name>
<dbReference type="Pfam" id="PF00664">
    <property type="entry name" value="ABC_membrane"/>
    <property type="match status" value="2"/>
</dbReference>
<dbReference type="GO" id="GO:0030587">
    <property type="term" value="P:sorocarp development"/>
    <property type="evidence" value="ECO:0007669"/>
    <property type="project" value="UniProtKB-ARBA"/>
</dbReference>
<dbReference type="CDD" id="cd03244">
    <property type="entry name" value="ABCC_MRP_domain2"/>
    <property type="match status" value="1"/>
</dbReference>
<feature type="compositionally biased region" description="Polar residues" evidence="9">
    <location>
        <begin position="17"/>
        <end position="27"/>
    </location>
</feature>
<evidence type="ECO:0000256" key="1">
    <source>
        <dbReference type="ARBA" id="ARBA00004141"/>
    </source>
</evidence>
<feature type="domain" description="ABC transmembrane type-1" evidence="12">
    <location>
        <begin position="153"/>
        <end position="434"/>
    </location>
</feature>
<dbReference type="OMA" id="WAMNIRT"/>
<evidence type="ECO:0000313" key="13">
    <source>
        <dbReference type="EMBL" id="KYQ88934.1"/>
    </source>
</evidence>
<dbReference type="Gene3D" id="3.40.50.300">
    <property type="entry name" value="P-loop containing nucleotide triphosphate hydrolases"/>
    <property type="match status" value="2"/>
</dbReference>
<dbReference type="InterPro" id="IPR044746">
    <property type="entry name" value="ABCC_6TM_D1"/>
</dbReference>
<dbReference type="InterPro" id="IPR050173">
    <property type="entry name" value="ABC_transporter_C-like"/>
</dbReference>
<keyword evidence="4" id="KW-0677">Repeat</keyword>
<dbReference type="OrthoDB" id="18720at2759"/>
<feature type="region of interest" description="Disordered" evidence="9">
    <location>
        <begin position="1347"/>
        <end position="1369"/>
    </location>
</feature>
<feature type="domain" description="ABC transporter" evidence="11">
    <location>
        <begin position="1117"/>
        <end position="1349"/>
    </location>
</feature>
<feature type="transmembrane region" description="Helical" evidence="10">
    <location>
        <begin position="926"/>
        <end position="952"/>
    </location>
</feature>
<feature type="domain" description="ABC transmembrane type-1" evidence="12">
    <location>
        <begin position="805"/>
        <end position="1081"/>
    </location>
</feature>
<feature type="compositionally biased region" description="Low complexity" evidence="9">
    <location>
        <begin position="1352"/>
        <end position="1369"/>
    </location>
</feature>
<evidence type="ECO:0000256" key="8">
    <source>
        <dbReference type="ARBA" id="ARBA00023136"/>
    </source>
</evidence>
<keyword evidence="8 10" id="KW-0472">Membrane</keyword>
<evidence type="ECO:0000256" key="5">
    <source>
        <dbReference type="ARBA" id="ARBA00022741"/>
    </source>
</evidence>
<keyword evidence="7 10" id="KW-1133">Transmembrane helix</keyword>
<dbReference type="FunFam" id="1.20.1560.10:FF:000013">
    <property type="entry name" value="ABC transporter C family member 2"/>
    <property type="match status" value="1"/>
</dbReference>
<dbReference type="InterPro" id="IPR003439">
    <property type="entry name" value="ABC_transporter-like_ATP-bd"/>
</dbReference>
<dbReference type="PROSITE" id="PS50929">
    <property type="entry name" value="ABC_TM1F"/>
    <property type="match status" value="2"/>
</dbReference>
<feature type="region of interest" description="Disordered" evidence="9">
    <location>
        <begin position="1"/>
        <end position="39"/>
    </location>
</feature>
<feature type="transmembrane region" description="Helical" evidence="10">
    <location>
        <begin position="799"/>
        <end position="822"/>
    </location>
</feature>
<dbReference type="CDD" id="cd18580">
    <property type="entry name" value="ABC_6TM_ABCC_D2"/>
    <property type="match status" value="1"/>
</dbReference>
<evidence type="ECO:0000256" key="7">
    <source>
        <dbReference type="ARBA" id="ARBA00022989"/>
    </source>
</evidence>
<evidence type="ECO:0000259" key="11">
    <source>
        <dbReference type="PROSITE" id="PS50893"/>
    </source>
</evidence>
<dbReference type="FunFam" id="3.40.50.300:FF:000997">
    <property type="entry name" value="Multidrug resistance-associated protein 1"/>
    <property type="match status" value="1"/>
</dbReference>
<protein>
    <submittedName>
        <fullName evidence="13">ABC transporter C family protein</fullName>
    </submittedName>
</protein>
<dbReference type="FunFam" id="3.40.50.300:FF:000163">
    <property type="entry name" value="Multidrug resistance-associated protein member 4"/>
    <property type="match status" value="1"/>
</dbReference>
<dbReference type="InterPro" id="IPR044726">
    <property type="entry name" value="ABCC_6TM_D2"/>
</dbReference>
<keyword evidence="2" id="KW-0813">Transport</keyword>
<dbReference type="InterPro" id="IPR017871">
    <property type="entry name" value="ABC_transporter-like_CS"/>
</dbReference>
<dbReference type="EMBL" id="LODT01000046">
    <property type="protein sequence ID" value="KYQ88934.1"/>
    <property type="molecule type" value="Genomic_DNA"/>
</dbReference>
<dbReference type="GO" id="GO:0016887">
    <property type="term" value="F:ATP hydrolysis activity"/>
    <property type="evidence" value="ECO:0007669"/>
    <property type="project" value="InterPro"/>
</dbReference>
<feature type="transmembrane region" description="Helical" evidence="10">
    <location>
        <begin position="187"/>
        <end position="207"/>
    </location>
</feature>
<feature type="transmembrane region" description="Helical" evidence="10">
    <location>
        <begin position="837"/>
        <end position="858"/>
    </location>
</feature>
<dbReference type="PANTHER" id="PTHR24223">
    <property type="entry name" value="ATP-BINDING CASSETTE SUB-FAMILY C"/>
    <property type="match status" value="1"/>
</dbReference>
<feature type="transmembrane region" description="Helical" evidence="10">
    <location>
        <begin position="407"/>
        <end position="429"/>
    </location>
</feature>
<dbReference type="GO" id="GO:0016020">
    <property type="term" value="C:membrane"/>
    <property type="evidence" value="ECO:0007669"/>
    <property type="project" value="UniProtKB-SubCell"/>
</dbReference>
<feature type="region of interest" description="Disordered" evidence="9">
    <location>
        <begin position="498"/>
        <end position="525"/>
    </location>
</feature>
<dbReference type="SUPFAM" id="SSF90123">
    <property type="entry name" value="ABC transporter transmembrane region"/>
    <property type="match status" value="2"/>
</dbReference>
<dbReference type="InterPro" id="IPR003593">
    <property type="entry name" value="AAA+_ATPase"/>
</dbReference>
<evidence type="ECO:0000256" key="3">
    <source>
        <dbReference type="ARBA" id="ARBA00022692"/>
    </source>
</evidence>
<evidence type="ECO:0000313" key="14">
    <source>
        <dbReference type="Proteomes" id="UP000076078"/>
    </source>
</evidence>
<reference evidence="13 14" key="1">
    <citation type="submission" date="2015-12" db="EMBL/GenBank/DDBJ databases">
        <title>Dictyostelia acquired genes for synthesis and detection of signals that induce cell-type specialization by lateral gene transfer from prokaryotes.</title>
        <authorList>
            <person name="Gloeckner G."/>
            <person name="Schaap P."/>
        </authorList>
    </citation>
    <scope>NUCLEOTIDE SEQUENCE [LARGE SCALE GENOMIC DNA]</scope>
    <source>
        <strain evidence="13 14">TK</strain>
    </source>
</reference>
<keyword evidence="3 10" id="KW-0812">Transmembrane</keyword>
<gene>
    <name evidence="13" type="ORF">DLAC_10516</name>
</gene>
<proteinExistence type="predicted"/>
<dbReference type="Gene3D" id="1.20.1560.10">
    <property type="entry name" value="ABC transporter type 1, transmembrane domain"/>
    <property type="match status" value="2"/>
</dbReference>
<evidence type="ECO:0000256" key="4">
    <source>
        <dbReference type="ARBA" id="ARBA00022737"/>
    </source>
</evidence>
<evidence type="ECO:0000256" key="9">
    <source>
        <dbReference type="SAM" id="MobiDB-lite"/>
    </source>
</evidence>
<accession>A0A151Z557</accession>
<comment type="caution">
    <text evidence="13">The sequence shown here is derived from an EMBL/GenBank/DDBJ whole genome shotgun (WGS) entry which is preliminary data.</text>
</comment>
<feature type="region of interest" description="Disordered" evidence="9">
    <location>
        <begin position="741"/>
        <end position="777"/>
    </location>
</feature>
<dbReference type="InterPro" id="IPR027417">
    <property type="entry name" value="P-loop_NTPase"/>
</dbReference>
<keyword evidence="6" id="KW-0067">ATP-binding</keyword>
<feature type="transmembrane region" description="Helical" evidence="10">
    <location>
        <begin position="152"/>
        <end position="175"/>
    </location>
</feature>
<feature type="transmembrane region" description="Helical" evidence="10">
    <location>
        <begin position="374"/>
        <end position="395"/>
    </location>
</feature>
<evidence type="ECO:0000259" key="12">
    <source>
        <dbReference type="PROSITE" id="PS50929"/>
    </source>
</evidence>
<feature type="domain" description="ABC transporter" evidence="11">
    <location>
        <begin position="521"/>
        <end position="743"/>
    </location>
</feature>
<dbReference type="SMART" id="SM00382">
    <property type="entry name" value="AAA"/>
    <property type="match status" value="2"/>
</dbReference>
<sequence length="1369" mass="156541">MGDSEELEVFLQEEDVNSNPLKNTNTDKQQEHQPHHHKEKIKTFTTNPEKNANIFSILTHRYLNPLLEVGVKRTLEFEDMYPILERDKSLNSFNNLKKYWKTDSRDYQYYSKSNSGSPTNSYVEFDDLDMDKPKSPKPSLVKALAKSCLKDYLIMAIYRTCADVIEFVIPLILYYFINFLQDPEIPIYIGIIYAIILMCIYMIDGFLQNYWLYKTHILSNQIRSCLISIIYEKSLLISSSVRGKESKGNIINLMTVDVDRIREFLDSSQFLISLPLKLILSFVFLTKLLGWSSVIGFSTLVLVLPINTYLGVQEYKTSQKVMDCKDVRTSKVTEAVHNIRILKFYGWVNLMKERIMQLRLLEVTQLNRQMLIWAWLYFFWFFIPDIVIIVTFGTVPMFPKVQFTLDTIVPALALFAITKFPLSLAPYLISGFTTSLQSVRRIEKFLLSEELVKPEIDERTQMKCYGGKPASKDNIHQDTMIQFRNSLFKWSIAQPNITSEEEEDGDKESDKSQSPPLRKSMDKSSVVEKEVNVNFQLEIGDLELKSGSLNIVIGPLASGKSSLISSIIGDMKLEAGQMMIRDRKVAYVSQLSWVMNATIRDNILFGTPYDHDRYNRVLDQCCLLSDLDMLPGRDQCEIGERGVTLSGGQNQRIAIARAIYSNSDILLLDDPLASLDVDVAQQLFRNAIVPQSRDKMVLLVTHQLFTLEHASQIIQLDGGKLIKCGKFEEFSIDTLEETYRFQKEEKSNNEKESSEKEEEDEVLSEYTESENSDEGKLVHKEDRNRGKVKKEFYKKYLGFFGYQYIAVIIFPPACSILATYWITYWAEQWDDPNHKSLAFYLCIYLMLSFCQSFGTFVAKYISFLNGIKASQRIHNQALEKVMRSPIQFFDQNLSGRIINRFSRDLAKLDVDIPESLSGTIEGGVQVIACLIFIMISAPLVLVLIIPFGYALYRVQHTYISNIREVQRLKNISLSPIISHFSETLTGQQIIRAFGASKRFFLVNTNKIDQNIPIELLNNFIACWSDIRLVTMGSSLIFFTALSGALLRNTISPSLIGLAINYCITLSGDINWLNSKWAMVETDMNAVERLDHYCKLSEEKPDYNRDINLSNWPSNGEIKFDNYTMKYREELPPSLKNITAVIPGHSKVGIVGRTGAGKSSLTQALFRLIEASEGRILIDGIDISQVGLMDLRQRMSIIPQNPVLFSGTLRYNLDPFSLAVSDYEIWEILKKLNSFNNLPEGLDTIVNEDSSNFSVGEKQLICLARALLRKSKIIVMDEASSAIDNENDQLIQQTIKKEFKNSTVVTIAHRLNTVIDYDWIIQMNDGRIEKFGRPRDILTKDNALLLDDNSTESNSSSSNSNNNNNNNKEE</sequence>
<dbReference type="CDD" id="cd18579">
    <property type="entry name" value="ABC_6TM_ABCC_D1"/>
    <property type="match status" value="1"/>
</dbReference>
<dbReference type="PROSITE" id="PS50893">
    <property type="entry name" value="ABC_TRANSPORTER_2"/>
    <property type="match status" value="2"/>
</dbReference>
<feature type="compositionally biased region" description="Acidic residues" evidence="9">
    <location>
        <begin position="1"/>
        <end position="16"/>
    </location>
</feature>
<dbReference type="GO" id="GO:0140359">
    <property type="term" value="F:ABC-type transporter activity"/>
    <property type="evidence" value="ECO:0007669"/>
    <property type="project" value="InterPro"/>
</dbReference>
<evidence type="ECO:0000256" key="10">
    <source>
        <dbReference type="SAM" id="Phobius"/>
    </source>
</evidence>
<feature type="compositionally biased region" description="Acidic residues" evidence="9">
    <location>
        <begin position="755"/>
        <end position="772"/>
    </location>
</feature>
<dbReference type="Proteomes" id="UP000076078">
    <property type="component" value="Unassembled WGS sequence"/>
</dbReference>
<dbReference type="InParanoid" id="A0A151Z557"/>
<dbReference type="PROSITE" id="PS00211">
    <property type="entry name" value="ABC_TRANSPORTER_1"/>
    <property type="match status" value="1"/>
</dbReference>
<keyword evidence="14" id="KW-1185">Reference proteome</keyword>
<keyword evidence="5" id="KW-0547">Nucleotide-binding</keyword>
<dbReference type="InterPro" id="IPR011527">
    <property type="entry name" value="ABC1_TM_dom"/>
</dbReference>
<evidence type="ECO:0000256" key="2">
    <source>
        <dbReference type="ARBA" id="ARBA00022448"/>
    </source>
</evidence>
<dbReference type="CDD" id="cd03250">
    <property type="entry name" value="ABCC_MRP_domain1"/>
    <property type="match status" value="1"/>
</dbReference>
<evidence type="ECO:0000256" key="6">
    <source>
        <dbReference type="ARBA" id="ARBA00022840"/>
    </source>
</evidence>
<organism evidence="13 14">
    <name type="scientific">Tieghemostelium lacteum</name>
    <name type="common">Slime mold</name>
    <name type="synonym">Dictyostelium lacteum</name>
    <dbReference type="NCBI Taxonomy" id="361077"/>
    <lineage>
        <taxon>Eukaryota</taxon>
        <taxon>Amoebozoa</taxon>
        <taxon>Evosea</taxon>
        <taxon>Eumycetozoa</taxon>
        <taxon>Dictyostelia</taxon>
        <taxon>Dictyosteliales</taxon>
        <taxon>Raperosteliaceae</taxon>
        <taxon>Tieghemostelium</taxon>
    </lineage>
</organism>
<dbReference type="InterPro" id="IPR036640">
    <property type="entry name" value="ABC1_TM_sf"/>
</dbReference>
<feature type="compositionally biased region" description="Basic and acidic residues" evidence="9">
    <location>
        <begin position="741"/>
        <end position="754"/>
    </location>
</feature>
<dbReference type="Pfam" id="PF00005">
    <property type="entry name" value="ABC_tran"/>
    <property type="match status" value="2"/>
</dbReference>
<feature type="transmembrane region" description="Helical" evidence="10">
    <location>
        <begin position="294"/>
        <end position="312"/>
    </location>
</feature>
<dbReference type="GO" id="GO:0005524">
    <property type="term" value="F:ATP binding"/>
    <property type="evidence" value="ECO:0007669"/>
    <property type="project" value="UniProtKB-KW"/>
</dbReference>
<dbReference type="STRING" id="361077.A0A151Z557"/>